<dbReference type="GO" id="GO:0006431">
    <property type="term" value="P:methionyl-tRNA aminoacylation"/>
    <property type="evidence" value="ECO:0007669"/>
    <property type="project" value="InterPro"/>
</dbReference>
<proteinExistence type="inferred from homology"/>
<reference evidence="8 9" key="1">
    <citation type="journal article" date="2016" name="Nat. Commun.">
        <title>Thousands of microbial genomes shed light on interconnected biogeochemical processes in an aquifer system.</title>
        <authorList>
            <person name="Anantharaman K."/>
            <person name="Brown C.T."/>
            <person name="Hug L.A."/>
            <person name="Sharon I."/>
            <person name="Castelle C.J."/>
            <person name="Probst A.J."/>
            <person name="Thomas B.C."/>
            <person name="Singh A."/>
            <person name="Wilkins M.J."/>
            <person name="Karaoz U."/>
            <person name="Brodie E.L."/>
            <person name="Williams K.H."/>
            <person name="Hubbard S.S."/>
            <person name="Banfield J.F."/>
        </authorList>
    </citation>
    <scope>NUCLEOTIDE SEQUENCE [LARGE SCALE GENOMIC DNA]</scope>
</reference>
<dbReference type="SUPFAM" id="SSF52374">
    <property type="entry name" value="Nucleotidylyl transferase"/>
    <property type="match status" value="1"/>
</dbReference>
<sequence>MKKFFISTSIPYANAQGHIGHALEFVQADVVARYHRAKGENVFFLTGTDEHGIKIAKAAADKGVNPQDFTDQISARFGELIRVLSISNDDFIRTTDQKRHWPAVKEVWQKLGANGDLYKKQYEGLYCSGCEAFITEKELADGRCAIHKKAPEKVAEENWFFKLSKYESQIKEKIEGGELRIVPEGRKNEVLSLINQGLQDVSFSRPKEKLQWGIPVPGDETSVIYVWADALVNYISALGYSGGEKFKKYWPADVHVVGKDILRFHGTIWPAMLLSLGIALPKTIFVHGYITVDGQKISKSLGNVIDPFELVQKYGADAVRYFLLREIPPTEDGDFSYEKFETRYNADLANNLGNQLKRVLDLAIKYGVSLEIPEKDAVLECWRERRLFDALENFEFSKALELLWRGIPVEEKGDEVRFVDSASVVGLSGLSSSIEANRPFDPMIDEAKRKQDTHNHLVELWRIAVALELFLPETAERIQRQIQERKSEILFPRIP</sequence>
<comment type="similarity">
    <text evidence="6">Belongs to the class-I aminoacyl-tRNA synthetase family.</text>
</comment>
<keyword evidence="3 6" id="KW-0067">ATP-binding</keyword>
<evidence type="ECO:0000256" key="1">
    <source>
        <dbReference type="ARBA" id="ARBA00022598"/>
    </source>
</evidence>
<keyword evidence="2 6" id="KW-0547">Nucleotide-binding</keyword>
<dbReference type="AlphaFoldDB" id="A0A1G2QV42"/>
<evidence type="ECO:0000259" key="7">
    <source>
        <dbReference type="Pfam" id="PF09334"/>
    </source>
</evidence>
<evidence type="ECO:0000256" key="4">
    <source>
        <dbReference type="ARBA" id="ARBA00022917"/>
    </source>
</evidence>
<dbReference type="FunFam" id="2.170.220.10:FF:000003">
    <property type="entry name" value="Methionine--tRNA ligase"/>
    <property type="match status" value="1"/>
</dbReference>
<keyword evidence="1 6" id="KW-0436">Ligase</keyword>
<dbReference type="PRINTS" id="PR01041">
    <property type="entry name" value="TRNASYNTHMET"/>
</dbReference>
<dbReference type="InterPro" id="IPR014729">
    <property type="entry name" value="Rossmann-like_a/b/a_fold"/>
</dbReference>
<dbReference type="CDD" id="cd00814">
    <property type="entry name" value="MetRS_core"/>
    <property type="match status" value="1"/>
</dbReference>
<keyword evidence="5 6" id="KW-0030">Aminoacyl-tRNA synthetase</keyword>
<evidence type="ECO:0000256" key="2">
    <source>
        <dbReference type="ARBA" id="ARBA00022741"/>
    </source>
</evidence>
<organism evidence="8 9">
    <name type="scientific">Candidatus Wildermuthbacteria bacterium RIFCSPHIGHO2_01_FULL_48_27b</name>
    <dbReference type="NCBI Taxonomy" id="1802447"/>
    <lineage>
        <taxon>Bacteria</taxon>
        <taxon>Candidatus Wildermuthiibacteriota</taxon>
    </lineage>
</organism>
<evidence type="ECO:0000313" key="8">
    <source>
        <dbReference type="EMBL" id="OHA63721.1"/>
    </source>
</evidence>
<feature type="domain" description="Methionyl/Leucyl tRNA synthetase" evidence="7">
    <location>
        <begin position="137"/>
        <end position="360"/>
    </location>
</feature>
<accession>A0A1G2QV42</accession>
<dbReference type="EMBL" id="MHTS01000027">
    <property type="protein sequence ID" value="OHA63721.1"/>
    <property type="molecule type" value="Genomic_DNA"/>
</dbReference>
<dbReference type="Gene3D" id="1.10.730.10">
    <property type="entry name" value="Isoleucyl-tRNA Synthetase, Domain 1"/>
    <property type="match status" value="1"/>
</dbReference>
<evidence type="ECO:0000256" key="3">
    <source>
        <dbReference type="ARBA" id="ARBA00022840"/>
    </source>
</evidence>
<dbReference type="InterPro" id="IPR015413">
    <property type="entry name" value="Methionyl/Leucyl_tRNA_Synth"/>
</dbReference>
<dbReference type="Pfam" id="PF09334">
    <property type="entry name" value="tRNA-synt_1g"/>
    <property type="match status" value="1"/>
</dbReference>
<dbReference type="Proteomes" id="UP000178170">
    <property type="component" value="Unassembled WGS sequence"/>
</dbReference>
<evidence type="ECO:0000256" key="5">
    <source>
        <dbReference type="ARBA" id="ARBA00023146"/>
    </source>
</evidence>
<dbReference type="PANTHER" id="PTHR43326">
    <property type="entry name" value="METHIONYL-TRNA SYNTHETASE"/>
    <property type="match status" value="1"/>
</dbReference>
<dbReference type="InterPro" id="IPR033911">
    <property type="entry name" value="MetRS_core"/>
</dbReference>
<protein>
    <recommendedName>
        <fullName evidence="7">Methionyl/Leucyl tRNA synthetase domain-containing protein</fullName>
    </recommendedName>
</protein>
<evidence type="ECO:0000313" key="9">
    <source>
        <dbReference type="Proteomes" id="UP000178170"/>
    </source>
</evidence>
<dbReference type="PANTHER" id="PTHR43326:SF1">
    <property type="entry name" value="METHIONINE--TRNA LIGASE, MITOCHONDRIAL"/>
    <property type="match status" value="1"/>
</dbReference>
<dbReference type="Gene3D" id="3.40.50.620">
    <property type="entry name" value="HUPs"/>
    <property type="match status" value="1"/>
</dbReference>
<dbReference type="GO" id="GO:0005524">
    <property type="term" value="F:ATP binding"/>
    <property type="evidence" value="ECO:0007669"/>
    <property type="project" value="UniProtKB-KW"/>
</dbReference>
<dbReference type="GO" id="GO:0004825">
    <property type="term" value="F:methionine-tRNA ligase activity"/>
    <property type="evidence" value="ECO:0007669"/>
    <property type="project" value="InterPro"/>
</dbReference>
<dbReference type="InterPro" id="IPR023457">
    <property type="entry name" value="Met-tRNA_synth_2"/>
</dbReference>
<evidence type="ECO:0000256" key="6">
    <source>
        <dbReference type="RuleBase" id="RU363039"/>
    </source>
</evidence>
<gene>
    <name evidence="8" type="ORF">A2843_02755</name>
</gene>
<name>A0A1G2QV42_9BACT</name>
<dbReference type="Gene3D" id="2.170.220.10">
    <property type="match status" value="1"/>
</dbReference>
<comment type="caution">
    <text evidence="8">The sequence shown here is derived from an EMBL/GenBank/DDBJ whole genome shotgun (WGS) entry which is preliminary data.</text>
</comment>
<keyword evidence="4 6" id="KW-0648">Protein biosynthesis</keyword>